<protein>
    <recommendedName>
        <fullName evidence="9">Methylenetetrahydrofolate reductase</fullName>
    </recommendedName>
</protein>
<evidence type="ECO:0000256" key="7">
    <source>
        <dbReference type="ARBA" id="ARBA00034478"/>
    </source>
</evidence>
<comment type="pathway">
    <text evidence="2 9">One-carbon metabolism; tetrahydrofolate interconversion.</text>
</comment>
<dbReference type="PANTHER" id="PTHR45754">
    <property type="entry name" value="METHYLENETETRAHYDROFOLATE REDUCTASE"/>
    <property type="match status" value="1"/>
</dbReference>
<comment type="catalytic activity">
    <reaction evidence="8">
        <text>(6S)-5-methyl-5,6,7,8-tetrahydrofolate + NAD(+) = (6R)-5,10-methylene-5,6,7,8-tetrahydrofolate + NADH + H(+)</text>
        <dbReference type="Rhea" id="RHEA:19821"/>
        <dbReference type="ChEBI" id="CHEBI:15378"/>
        <dbReference type="ChEBI" id="CHEBI:15636"/>
        <dbReference type="ChEBI" id="CHEBI:18608"/>
        <dbReference type="ChEBI" id="CHEBI:57540"/>
        <dbReference type="ChEBI" id="CHEBI:57945"/>
        <dbReference type="EC" id="1.5.1.54"/>
    </reaction>
    <physiologicalReaction direction="right-to-left" evidence="8">
        <dbReference type="Rhea" id="RHEA:19823"/>
    </physiologicalReaction>
</comment>
<dbReference type="UniPathway" id="UPA00193"/>
<evidence type="ECO:0000256" key="8">
    <source>
        <dbReference type="ARBA" id="ARBA00048628"/>
    </source>
</evidence>
<keyword evidence="4 9" id="KW-0285">Flavoprotein</keyword>
<evidence type="ECO:0000256" key="4">
    <source>
        <dbReference type="ARBA" id="ARBA00022630"/>
    </source>
</evidence>
<dbReference type="CDD" id="cd00537">
    <property type="entry name" value="MTHFR"/>
    <property type="match status" value="1"/>
</dbReference>
<keyword evidence="5 9" id="KW-0274">FAD</keyword>
<evidence type="ECO:0000313" key="10">
    <source>
        <dbReference type="EMBL" id="KOF00211.1"/>
    </source>
</evidence>
<dbReference type="GO" id="GO:0071949">
    <property type="term" value="F:FAD binding"/>
    <property type="evidence" value="ECO:0007669"/>
    <property type="project" value="TreeGrafter"/>
</dbReference>
<accession>A0A0L8AD35</accession>
<organism evidence="10 11">
    <name type="scientific">Stenotrophomonas geniculata N1</name>
    <dbReference type="NCBI Taxonomy" id="1167641"/>
    <lineage>
        <taxon>Bacteria</taxon>
        <taxon>Pseudomonadati</taxon>
        <taxon>Pseudomonadota</taxon>
        <taxon>Gammaproteobacteria</taxon>
        <taxon>Lysobacterales</taxon>
        <taxon>Lysobacteraceae</taxon>
        <taxon>Stenotrophomonas</taxon>
    </lineage>
</organism>
<dbReference type="Gene3D" id="3.20.20.220">
    <property type="match status" value="1"/>
</dbReference>
<dbReference type="PANTHER" id="PTHR45754:SF3">
    <property type="entry name" value="METHYLENETETRAHYDROFOLATE REDUCTASE (NADPH)"/>
    <property type="match status" value="1"/>
</dbReference>
<gene>
    <name evidence="10" type="ORF">W7K_05140</name>
</gene>
<evidence type="ECO:0000256" key="3">
    <source>
        <dbReference type="ARBA" id="ARBA00006743"/>
    </source>
</evidence>
<dbReference type="GO" id="GO:0035999">
    <property type="term" value="P:tetrahydrofolate interconversion"/>
    <property type="evidence" value="ECO:0007669"/>
    <property type="project" value="UniProtKB-UniPathway"/>
</dbReference>
<comment type="pathway">
    <text evidence="7">Amino-acid biosynthesis; L-methionine biosynthesis via de novo pathway.</text>
</comment>
<sequence length="294" mass="31310">MSAGMSLRADAFLNAFSLEVSAKAMPALRAEAARIPRGTIISIPWLASEDDDARLAAACAVRELGFEPMPHLSARRIGSHAALERFLERTAGEAGVARCLLIAGDLATPIGPFADSASIIETGLLERHGIKVAAIGGHPEGHPVMSSDERWQALQHKCQRIEARGMAPLIVTQFAFDADTVLTWLDALRTRGITVPVLVGVPGPASITRLLRYAAMCGVGASASMLARYGISIGRLLGTAGPEVFVDRLVKGLTSAHGQVSPHLFPFGGVAPSLEWIEQYRQRVRGARGVIHED</sequence>
<dbReference type="RefSeq" id="WP_010485661.1">
    <property type="nucleotide sequence ID" value="NZ_AJLO02000014.1"/>
</dbReference>
<comment type="similarity">
    <text evidence="3 9">Belongs to the methylenetetrahydrofolate reductase family.</text>
</comment>
<evidence type="ECO:0000256" key="6">
    <source>
        <dbReference type="ARBA" id="ARBA00023002"/>
    </source>
</evidence>
<proteinExistence type="inferred from homology"/>
<dbReference type="AlphaFoldDB" id="A0A0L8AD35"/>
<name>A0A0L8AD35_9GAMM</name>
<dbReference type="Pfam" id="PF02219">
    <property type="entry name" value="MTHFR"/>
    <property type="match status" value="1"/>
</dbReference>
<dbReference type="EMBL" id="AJLO02000014">
    <property type="protein sequence ID" value="KOF00211.1"/>
    <property type="molecule type" value="Genomic_DNA"/>
</dbReference>
<evidence type="ECO:0000256" key="9">
    <source>
        <dbReference type="RuleBase" id="RU003862"/>
    </source>
</evidence>
<comment type="caution">
    <text evidence="10">The sequence shown here is derived from an EMBL/GenBank/DDBJ whole genome shotgun (WGS) entry which is preliminary data.</text>
</comment>
<dbReference type="InterPro" id="IPR003171">
    <property type="entry name" value="Mehydrof_redctse-like"/>
</dbReference>
<reference evidence="10 11" key="1">
    <citation type="journal article" date="2012" name="J. Bacteriol.">
        <title>Genome sequence of a novel nicotine-degrading strain, Pseudomonas geniculata N1.</title>
        <authorList>
            <person name="Tang H."/>
            <person name="Yu H."/>
            <person name="Tai C."/>
            <person name="Huang K."/>
            <person name="Liu Y."/>
            <person name="Wang L."/>
            <person name="Yao Y."/>
            <person name="Wu G."/>
            <person name="Xu P."/>
        </authorList>
    </citation>
    <scope>NUCLEOTIDE SEQUENCE [LARGE SCALE GENOMIC DNA]</scope>
    <source>
        <strain evidence="10 11">N1</strain>
    </source>
</reference>
<evidence type="ECO:0000256" key="2">
    <source>
        <dbReference type="ARBA" id="ARBA00004777"/>
    </source>
</evidence>
<evidence type="ECO:0000256" key="1">
    <source>
        <dbReference type="ARBA" id="ARBA00001974"/>
    </source>
</evidence>
<keyword evidence="6 9" id="KW-0560">Oxidoreductase</keyword>
<dbReference type="OrthoDB" id="9812555at2"/>
<dbReference type="Proteomes" id="UP000036890">
    <property type="component" value="Unassembled WGS sequence"/>
</dbReference>
<dbReference type="SUPFAM" id="SSF51730">
    <property type="entry name" value="FAD-linked oxidoreductase"/>
    <property type="match status" value="1"/>
</dbReference>
<dbReference type="GO" id="GO:0106312">
    <property type="term" value="F:methylenetetrahydrofolate reductase (NADH) activity"/>
    <property type="evidence" value="ECO:0007669"/>
    <property type="project" value="UniProtKB-EC"/>
</dbReference>
<evidence type="ECO:0000313" key="11">
    <source>
        <dbReference type="Proteomes" id="UP000036890"/>
    </source>
</evidence>
<dbReference type="InterPro" id="IPR029041">
    <property type="entry name" value="FAD-linked_oxidoreductase-like"/>
</dbReference>
<evidence type="ECO:0000256" key="5">
    <source>
        <dbReference type="ARBA" id="ARBA00022827"/>
    </source>
</evidence>
<dbReference type="GO" id="GO:0009086">
    <property type="term" value="P:methionine biosynthetic process"/>
    <property type="evidence" value="ECO:0007669"/>
    <property type="project" value="TreeGrafter"/>
</dbReference>
<comment type="cofactor">
    <cofactor evidence="1 9">
        <name>FAD</name>
        <dbReference type="ChEBI" id="CHEBI:57692"/>
    </cofactor>
</comment>
<dbReference type="GO" id="GO:0005829">
    <property type="term" value="C:cytosol"/>
    <property type="evidence" value="ECO:0007669"/>
    <property type="project" value="TreeGrafter"/>
</dbReference>